<dbReference type="EMBL" id="JBHGVX010000001">
    <property type="protein sequence ID" value="KAL1801713.1"/>
    <property type="molecule type" value="Genomic_DNA"/>
</dbReference>
<evidence type="ECO:0000259" key="3">
    <source>
        <dbReference type="PROSITE" id="PS50405"/>
    </source>
</evidence>
<dbReference type="Pfam" id="PF02798">
    <property type="entry name" value="GST_N"/>
    <property type="match status" value="1"/>
</dbReference>
<dbReference type="InterPro" id="IPR036282">
    <property type="entry name" value="Glutathione-S-Trfase_C_sf"/>
</dbReference>
<evidence type="ECO:0000313" key="5">
    <source>
        <dbReference type="Proteomes" id="UP001578633"/>
    </source>
</evidence>
<evidence type="ECO:0008006" key="6">
    <source>
        <dbReference type="Google" id="ProtNLM"/>
    </source>
</evidence>
<comment type="similarity">
    <text evidence="1">Belongs to the GST superfamily.</text>
</comment>
<dbReference type="PROSITE" id="PS50404">
    <property type="entry name" value="GST_NTER"/>
    <property type="match status" value="1"/>
</dbReference>
<evidence type="ECO:0000259" key="2">
    <source>
        <dbReference type="PROSITE" id="PS50404"/>
    </source>
</evidence>
<feature type="domain" description="GST C-terminal" evidence="3">
    <location>
        <begin position="113"/>
        <end position="242"/>
    </location>
</feature>
<dbReference type="InterPro" id="IPR036249">
    <property type="entry name" value="Thioredoxin-like_sf"/>
</dbReference>
<dbReference type="PANTHER" id="PTHR44051:SF8">
    <property type="entry name" value="GLUTATHIONE S-TRANSFERASE GSTA"/>
    <property type="match status" value="1"/>
</dbReference>
<feature type="domain" description="GST N-terminal" evidence="2">
    <location>
        <begin position="18"/>
        <end position="107"/>
    </location>
</feature>
<dbReference type="InterPro" id="IPR040079">
    <property type="entry name" value="Glutathione_S-Trfase"/>
</dbReference>
<dbReference type="InterPro" id="IPR010987">
    <property type="entry name" value="Glutathione-S-Trfase_C-like"/>
</dbReference>
<dbReference type="SUPFAM" id="SSF52833">
    <property type="entry name" value="Thioredoxin-like"/>
    <property type="match status" value="1"/>
</dbReference>
<dbReference type="Gene3D" id="3.40.30.10">
    <property type="entry name" value="Glutaredoxin"/>
    <property type="match status" value="1"/>
</dbReference>
<reference evidence="4 5" key="1">
    <citation type="submission" date="2024-09" db="EMBL/GenBank/DDBJ databases">
        <title>T2T genomes of carrot and Alternaria dauci and their utility for understanding host-pathogen interaction during carrot leaf blight disease.</title>
        <authorList>
            <person name="Liu W."/>
            <person name="Xu S."/>
            <person name="Ou C."/>
            <person name="Liu X."/>
            <person name="Zhuang F."/>
            <person name="Deng X.W."/>
        </authorList>
    </citation>
    <scope>NUCLEOTIDE SEQUENCE [LARGE SCALE GENOMIC DNA]</scope>
    <source>
        <strain evidence="4 5">A2016</strain>
    </source>
</reference>
<dbReference type="Proteomes" id="UP001578633">
    <property type="component" value="Chromosome 1"/>
</dbReference>
<dbReference type="GeneID" id="96082377"/>
<dbReference type="InterPro" id="IPR004045">
    <property type="entry name" value="Glutathione_S-Trfase_N"/>
</dbReference>
<dbReference type="PANTHER" id="PTHR44051">
    <property type="entry name" value="GLUTATHIONE S-TRANSFERASE-RELATED"/>
    <property type="match status" value="1"/>
</dbReference>
<dbReference type="SFLD" id="SFLDS00019">
    <property type="entry name" value="Glutathione_Transferase_(cytos"/>
    <property type="match status" value="1"/>
</dbReference>
<dbReference type="SUPFAM" id="SSF47616">
    <property type="entry name" value="GST C-terminal domain-like"/>
    <property type="match status" value="1"/>
</dbReference>
<proteinExistence type="inferred from homology"/>
<evidence type="ECO:0000256" key="1">
    <source>
        <dbReference type="ARBA" id="ARBA00007409"/>
    </source>
</evidence>
<gene>
    <name evidence="4" type="ORF">ACET3X_002055</name>
</gene>
<dbReference type="RefSeq" id="XP_069312297.1">
    <property type="nucleotide sequence ID" value="XM_069447415.1"/>
</dbReference>
<sequence>MSRHPHPPDHHAAGKLLGRGVHLITASTPNGLKVQIYLEELKILYGTEYTQTTLDIRTNSQKNPWFLKLNPAGQLPILIDNTQTPPFPVIESAADLLFLFKEHDKIPAFGFTDDFGRSECLQWLFFWHGTGQPVQGQLTWFAENAKDNTFALTHFKTELLRIYAALEFHFSGKYTGRVKEYLAGRAAGKYSVADMAAWPWVSEWRASGEVSEEDMRAFPHLLEWIERIGQRPAVRQAVGLQS</sequence>
<keyword evidence="5" id="KW-1185">Reference proteome</keyword>
<evidence type="ECO:0000313" key="4">
    <source>
        <dbReference type="EMBL" id="KAL1801713.1"/>
    </source>
</evidence>
<accession>A0ABR3UZ47</accession>
<dbReference type="PROSITE" id="PS50405">
    <property type="entry name" value="GST_CTER"/>
    <property type="match status" value="1"/>
</dbReference>
<organism evidence="4 5">
    <name type="scientific">Alternaria dauci</name>
    <dbReference type="NCBI Taxonomy" id="48095"/>
    <lineage>
        <taxon>Eukaryota</taxon>
        <taxon>Fungi</taxon>
        <taxon>Dikarya</taxon>
        <taxon>Ascomycota</taxon>
        <taxon>Pezizomycotina</taxon>
        <taxon>Dothideomycetes</taxon>
        <taxon>Pleosporomycetidae</taxon>
        <taxon>Pleosporales</taxon>
        <taxon>Pleosporineae</taxon>
        <taxon>Pleosporaceae</taxon>
        <taxon>Alternaria</taxon>
        <taxon>Alternaria sect. Porri</taxon>
    </lineage>
</organism>
<name>A0ABR3UZ47_9PLEO</name>
<dbReference type="Gene3D" id="1.20.1050.10">
    <property type="match status" value="1"/>
</dbReference>
<protein>
    <recommendedName>
        <fullName evidence="6">Glutathione S-transferase</fullName>
    </recommendedName>
</protein>
<comment type="caution">
    <text evidence="4">The sequence shown here is derived from an EMBL/GenBank/DDBJ whole genome shotgun (WGS) entry which is preliminary data.</text>
</comment>